<dbReference type="GO" id="GO:0016740">
    <property type="term" value="F:transferase activity"/>
    <property type="evidence" value="ECO:0007669"/>
    <property type="project" value="UniProtKB-KW"/>
</dbReference>
<dbReference type="STRING" id="1437059.A6A05_11130"/>
<sequence>MPSIREQILCTLLARLETIPAATAKREAPLPETVPAGGLIILRDGDPGDPEVVLSPVSYLWEHQTEIEIILQRGQDDDSAPLDTLLMAVGNALAADRSLGGLAEWLEWGAPKTSGLAIDGAAALRGATVPVTIHYGSSDPLG</sequence>
<name>A0A178MQH2_9PROT</name>
<dbReference type="OrthoDB" id="7205837at2"/>
<gene>
    <name evidence="1" type="ORF">A6A05_11130</name>
</gene>
<proteinExistence type="predicted"/>
<dbReference type="RefSeq" id="WP_068499661.1">
    <property type="nucleotide sequence ID" value="NZ_LWQU01000133.1"/>
</dbReference>
<reference evidence="1 2" key="1">
    <citation type="submission" date="2016-04" db="EMBL/GenBank/DDBJ databases">
        <title>Draft genome sequence of freshwater magnetotactic bacteria Magnetospirillum marisnigri SP-1 and Magnetospirillum moscoviense BB-1.</title>
        <authorList>
            <person name="Koziaeva V."/>
            <person name="Dziuba M.V."/>
            <person name="Ivanov T.M."/>
            <person name="Kuznetsov B."/>
            <person name="Grouzdev D.S."/>
        </authorList>
    </citation>
    <scope>NUCLEOTIDE SEQUENCE [LARGE SCALE GENOMIC DNA]</scope>
    <source>
        <strain evidence="1 2">BB-1</strain>
    </source>
</reference>
<comment type="caution">
    <text evidence="1">The sequence shown here is derived from an EMBL/GenBank/DDBJ whole genome shotgun (WGS) entry which is preliminary data.</text>
</comment>
<dbReference type="AlphaFoldDB" id="A0A178MQH2"/>
<accession>A0A178MQH2</accession>
<organism evidence="1 2">
    <name type="scientific">Magnetospirillum moscoviense</name>
    <dbReference type="NCBI Taxonomy" id="1437059"/>
    <lineage>
        <taxon>Bacteria</taxon>
        <taxon>Pseudomonadati</taxon>
        <taxon>Pseudomonadota</taxon>
        <taxon>Alphaproteobacteria</taxon>
        <taxon>Rhodospirillales</taxon>
        <taxon>Rhodospirillaceae</taxon>
        <taxon>Magnetospirillum</taxon>
    </lineage>
</organism>
<dbReference type="EMBL" id="LWQU01000133">
    <property type="protein sequence ID" value="OAN51130.1"/>
    <property type="molecule type" value="Genomic_DNA"/>
</dbReference>
<evidence type="ECO:0000313" key="1">
    <source>
        <dbReference type="EMBL" id="OAN51130.1"/>
    </source>
</evidence>
<keyword evidence="2" id="KW-1185">Reference proteome</keyword>
<keyword evidence="1" id="KW-0808">Transferase</keyword>
<evidence type="ECO:0000313" key="2">
    <source>
        <dbReference type="Proteomes" id="UP000078543"/>
    </source>
</evidence>
<protein>
    <submittedName>
        <fullName evidence="1">Acyl-CoA transferase</fullName>
    </submittedName>
</protein>
<dbReference type="Proteomes" id="UP000078543">
    <property type="component" value="Unassembled WGS sequence"/>
</dbReference>